<dbReference type="Proteomes" id="UP000245934">
    <property type="component" value="Unassembled WGS sequence"/>
</dbReference>
<feature type="transmembrane region" description="Helical" evidence="1">
    <location>
        <begin position="140"/>
        <end position="164"/>
    </location>
</feature>
<reference evidence="2 3" key="1">
    <citation type="submission" date="2018-05" db="EMBL/GenBank/DDBJ databases">
        <title>Draft genome of Methanospirillum stamsii Pt1.</title>
        <authorList>
            <person name="Dueholm M.S."/>
            <person name="Nielsen P.H."/>
            <person name="Bakmann L.F."/>
            <person name="Otzen D.E."/>
        </authorList>
    </citation>
    <scope>NUCLEOTIDE SEQUENCE [LARGE SCALE GENOMIC DNA]</scope>
    <source>
        <strain evidence="2 3">Pt1</strain>
    </source>
</reference>
<keyword evidence="3" id="KW-1185">Reference proteome</keyword>
<feature type="transmembrane region" description="Helical" evidence="1">
    <location>
        <begin position="505"/>
        <end position="530"/>
    </location>
</feature>
<proteinExistence type="predicted"/>
<name>A0A2V2NBG4_9EURY</name>
<evidence type="ECO:0000256" key="1">
    <source>
        <dbReference type="SAM" id="Phobius"/>
    </source>
</evidence>
<feature type="transmembrane region" description="Helical" evidence="1">
    <location>
        <begin position="471"/>
        <end position="493"/>
    </location>
</feature>
<feature type="transmembrane region" description="Helical" evidence="1">
    <location>
        <begin position="84"/>
        <end position="102"/>
    </location>
</feature>
<feature type="transmembrane region" description="Helical" evidence="1">
    <location>
        <begin position="242"/>
        <end position="258"/>
    </location>
</feature>
<accession>A0A2V2NBG4</accession>
<feature type="transmembrane region" description="Helical" evidence="1">
    <location>
        <begin position="376"/>
        <end position="396"/>
    </location>
</feature>
<feature type="transmembrane region" description="Helical" evidence="1">
    <location>
        <begin position="221"/>
        <end position="236"/>
    </location>
</feature>
<comment type="caution">
    <text evidence="2">The sequence shown here is derived from an EMBL/GenBank/DDBJ whole genome shotgun (WGS) entry which is preliminary data.</text>
</comment>
<dbReference type="AlphaFoldDB" id="A0A2V2NBG4"/>
<gene>
    <name evidence="2" type="ORF">DLD82_02430</name>
</gene>
<dbReference type="EMBL" id="QGMZ01000006">
    <property type="protein sequence ID" value="PWR75935.1"/>
    <property type="molecule type" value="Genomic_DNA"/>
</dbReference>
<protein>
    <recommendedName>
        <fullName evidence="4">Glycosyltransferase RgtA/B/C/D-like domain-containing protein</fullName>
    </recommendedName>
</protein>
<feature type="transmembrane region" description="Helical" evidence="1">
    <location>
        <begin position="408"/>
        <end position="431"/>
    </location>
</feature>
<feature type="transmembrane region" description="Helical" evidence="1">
    <location>
        <begin position="443"/>
        <end position="459"/>
    </location>
</feature>
<evidence type="ECO:0008006" key="4">
    <source>
        <dbReference type="Google" id="ProtNLM"/>
    </source>
</evidence>
<evidence type="ECO:0000313" key="2">
    <source>
        <dbReference type="EMBL" id="PWR75935.1"/>
    </source>
</evidence>
<keyword evidence="1" id="KW-0472">Membrane</keyword>
<organism evidence="2 3">
    <name type="scientific">Methanospirillum stamsii</name>
    <dbReference type="NCBI Taxonomy" id="1277351"/>
    <lineage>
        <taxon>Archaea</taxon>
        <taxon>Methanobacteriati</taxon>
        <taxon>Methanobacteriota</taxon>
        <taxon>Stenosarchaea group</taxon>
        <taxon>Methanomicrobia</taxon>
        <taxon>Methanomicrobiales</taxon>
        <taxon>Methanospirillaceae</taxon>
        <taxon>Methanospirillum</taxon>
    </lineage>
</organism>
<feature type="transmembrane region" description="Helical" evidence="1">
    <location>
        <begin position="109"/>
        <end position="128"/>
    </location>
</feature>
<sequence>MTILILINPIIFLNDEWISTSQLSQLSQHHQILYNEGKYGFFQNETPNSYFSSRNNMLPYTSFIPLISYPFLLITKFLGDVIPYYVSLAFSGILIIFALSLNMTKRAQLSYLLIFFSFTVLLLNIFFFKPINISSDSVHFEVFAIVLMNMFFFLCLIGIVYIIFKNLLSDPLYAVFGTYVSIACSSYLFWVNTCKDHLVTATMFAMTILFLTLYIQKSDQWYLFSSFICTGLLAWIRPEVGAFIFLIMVFLLLFFYFTNNFQFQPNKRTIFLFLCPIGTIIGIIPLFISNILVTGHPLVLPFQLLKNYSNNQDFSTNSTLTVSQVPETQDMSASGFSDSILSILYNVVERIMPDVPMDTFLGNVYGVFISPSTLKVPVLAIVPIFLIGIGFLPKIYSIIHENKKNESTIIFSLLMVSVGIFCAYLTSIAGLHTSIGIFPDVRYLSPVYIPLNIIGILLVSKVFNKQIIHQILQFSVLFSVIGPVIILFILFLVNNTIDFWSVFLWMNGIITLLIYLVMLLFFIFLVGWYAHKIDNGILVYPISFLIALPLIWQISMILIIQCYLDTPYYYPPLLPIVREFLPWIAGFQ</sequence>
<keyword evidence="1" id="KW-0812">Transmembrane</keyword>
<feature type="transmembrane region" description="Helical" evidence="1">
    <location>
        <begin position="270"/>
        <end position="293"/>
    </location>
</feature>
<feature type="transmembrane region" description="Helical" evidence="1">
    <location>
        <begin position="537"/>
        <end position="560"/>
    </location>
</feature>
<evidence type="ECO:0000313" key="3">
    <source>
        <dbReference type="Proteomes" id="UP000245934"/>
    </source>
</evidence>
<feature type="transmembrane region" description="Helical" evidence="1">
    <location>
        <begin position="171"/>
        <end position="191"/>
    </location>
</feature>
<feature type="transmembrane region" description="Helical" evidence="1">
    <location>
        <begin position="197"/>
        <end position="214"/>
    </location>
</feature>
<keyword evidence="1" id="KW-1133">Transmembrane helix</keyword>